<sequence length="87" mass="8802">MGFYQVAAHEQAPYRGGQGACKGGPPRPTPPIGAASHDWCSPTGATLVGTMLVGFAAREQRQPAATCSTVAYAKAVTAAARARGSKG</sequence>
<evidence type="ECO:0000313" key="2">
    <source>
        <dbReference type="EMBL" id="RRT73363.1"/>
    </source>
</evidence>
<accession>A0A427AAW7</accession>
<dbReference type="EMBL" id="AMZH03003116">
    <property type="protein sequence ID" value="RRT73363.1"/>
    <property type="molecule type" value="Genomic_DNA"/>
</dbReference>
<name>A0A427AAW7_ENSVE</name>
<evidence type="ECO:0000256" key="1">
    <source>
        <dbReference type="SAM" id="MobiDB-lite"/>
    </source>
</evidence>
<dbReference type="AlphaFoldDB" id="A0A427AAW7"/>
<gene>
    <name evidence="2" type="ORF">B296_00008742</name>
</gene>
<proteinExistence type="predicted"/>
<protein>
    <submittedName>
        <fullName evidence="2">Uncharacterized protein</fullName>
    </submittedName>
</protein>
<reference evidence="2 3" key="1">
    <citation type="journal article" date="2014" name="Agronomy (Basel)">
        <title>A Draft Genome Sequence for Ensete ventricosum, the Drought-Tolerant Tree Against Hunger.</title>
        <authorList>
            <person name="Harrison J."/>
            <person name="Moore K.A."/>
            <person name="Paszkiewicz K."/>
            <person name="Jones T."/>
            <person name="Grant M."/>
            <person name="Ambacheew D."/>
            <person name="Muzemil S."/>
            <person name="Studholme D.J."/>
        </authorList>
    </citation>
    <scope>NUCLEOTIDE SEQUENCE [LARGE SCALE GENOMIC DNA]</scope>
</reference>
<feature type="region of interest" description="Disordered" evidence="1">
    <location>
        <begin position="14"/>
        <end position="34"/>
    </location>
</feature>
<comment type="caution">
    <text evidence="2">The sequence shown here is derived from an EMBL/GenBank/DDBJ whole genome shotgun (WGS) entry which is preliminary data.</text>
</comment>
<organism evidence="2 3">
    <name type="scientific">Ensete ventricosum</name>
    <name type="common">Abyssinian banana</name>
    <name type="synonym">Musa ensete</name>
    <dbReference type="NCBI Taxonomy" id="4639"/>
    <lineage>
        <taxon>Eukaryota</taxon>
        <taxon>Viridiplantae</taxon>
        <taxon>Streptophyta</taxon>
        <taxon>Embryophyta</taxon>
        <taxon>Tracheophyta</taxon>
        <taxon>Spermatophyta</taxon>
        <taxon>Magnoliopsida</taxon>
        <taxon>Liliopsida</taxon>
        <taxon>Zingiberales</taxon>
        <taxon>Musaceae</taxon>
        <taxon>Ensete</taxon>
    </lineage>
</organism>
<evidence type="ECO:0000313" key="3">
    <source>
        <dbReference type="Proteomes" id="UP000287651"/>
    </source>
</evidence>
<dbReference type="Proteomes" id="UP000287651">
    <property type="component" value="Unassembled WGS sequence"/>
</dbReference>